<keyword evidence="1" id="KW-0472">Membrane</keyword>
<reference evidence="2 3" key="1">
    <citation type="submission" date="2024-01" db="EMBL/GenBank/DDBJ databases">
        <title>The genomes of 5 underutilized Papilionoideae crops provide insights into root nodulation and disease resistanc.</title>
        <authorList>
            <person name="Jiang F."/>
        </authorList>
    </citation>
    <scope>NUCLEOTIDE SEQUENCE [LARGE SCALE GENOMIC DNA]</scope>
    <source>
        <strain evidence="2">LVBAO_FW01</strain>
        <tissue evidence="2">Leaves</tissue>
    </source>
</reference>
<dbReference type="Proteomes" id="UP001367508">
    <property type="component" value="Unassembled WGS sequence"/>
</dbReference>
<keyword evidence="1" id="KW-0812">Transmembrane</keyword>
<accession>A0AAN9JZ78</accession>
<gene>
    <name evidence="2" type="ORF">VNO77_41259</name>
</gene>
<comment type="caution">
    <text evidence="2">The sequence shown here is derived from an EMBL/GenBank/DDBJ whole genome shotgun (WGS) entry which is preliminary data.</text>
</comment>
<organism evidence="2 3">
    <name type="scientific">Canavalia gladiata</name>
    <name type="common">Sword bean</name>
    <name type="synonym">Dolichos gladiatus</name>
    <dbReference type="NCBI Taxonomy" id="3824"/>
    <lineage>
        <taxon>Eukaryota</taxon>
        <taxon>Viridiplantae</taxon>
        <taxon>Streptophyta</taxon>
        <taxon>Embryophyta</taxon>
        <taxon>Tracheophyta</taxon>
        <taxon>Spermatophyta</taxon>
        <taxon>Magnoliopsida</taxon>
        <taxon>eudicotyledons</taxon>
        <taxon>Gunneridae</taxon>
        <taxon>Pentapetalae</taxon>
        <taxon>rosids</taxon>
        <taxon>fabids</taxon>
        <taxon>Fabales</taxon>
        <taxon>Fabaceae</taxon>
        <taxon>Papilionoideae</taxon>
        <taxon>50 kb inversion clade</taxon>
        <taxon>NPAAA clade</taxon>
        <taxon>indigoferoid/millettioid clade</taxon>
        <taxon>Phaseoleae</taxon>
        <taxon>Canavalia</taxon>
    </lineage>
</organism>
<proteinExistence type="predicted"/>
<sequence length="70" mass="8303">MMDHITSIYELSIIGDPYIYVSIFLFSFFTAKALRYLLVRKESKQRSKQGHMQRIIEETMTPVAPHPIWQ</sequence>
<feature type="transmembrane region" description="Helical" evidence="1">
    <location>
        <begin position="18"/>
        <end position="38"/>
    </location>
</feature>
<dbReference type="AlphaFoldDB" id="A0AAN9JZ78"/>
<keyword evidence="3" id="KW-1185">Reference proteome</keyword>
<evidence type="ECO:0000313" key="3">
    <source>
        <dbReference type="Proteomes" id="UP001367508"/>
    </source>
</evidence>
<protein>
    <submittedName>
        <fullName evidence="2">Uncharacterized protein</fullName>
    </submittedName>
</protein>
<dbReference type="EMBL" id="JAYMYQ010000010">
    <property type="protein sequence ID" value="KAK7307842.1"/>
    <property type="molecule type" value="Genomic_DNA"/>
</dbReference>
<keyword evidence="1" id="KW-1133">Transmembrane helix</keyword>
<name>A0AAN9JZ78_CANGL</name>
<evidence type="ECO:0000256" key="1">
    <source>
        <dbReference type="SAM" id="Phobius"/>
    </source>
</evidence>
<evidence type="ECO:0000313" key="2">
    <source>
        <dbReference type="EMBL" id="KAK7307842.1"/>
    </source>
</evidence>